<accession>A0A6L6PN19</accession>
<dbReference type="PROSITE" id="PS51257">
    <property type="entry name" value="PROKAR_LIPOPROTEIN"/>
    <property type="match status" value="1"/>
</dbReference>
<dbReference type="Pfam" id="PF07534">
    <property type="entry name" value="TLD"/>
    <property type="match status" value="1"/>
</dbReference>
<gene>
    <name evidence="3" type="ORF">GM676_23500</name>
</gene>
<feature type="domain" description="TLDc" evidence="2">
    <location>
        <begin position="48"/>
        <end position="209"/>
    </location>
</feature>
<keyword evidence="4" id="KW-1185">Reference proteome</keyword>
<feature type="signal peptide" evidence="1">
    <location>
        <begin position="1"/>
        <end position="26"/>
    </location>
</feature>
<evidence type="ECO:0000313" key="4">
    <source>
        <dbReference type="Proteomes" id="UP000475582"/>
    </source>
</evidence>
<dbReference type="NCBIfam" id="TIGR02595">
    <property type="entry name" value="PEP_CTERM"/>
    <property type="match status" value="1"/>
</dbReference>
<keyword evidence="1" id="KW-0732">Signal</keyword>
<dbReference type="AlphaFoldDB" id="A0A6L6PN19"/>
<dbReference type="OrthoDB" id="8701611at2"/>
<evidence type="ECO:0000313" key="3">
    <source>
        <dbReference type="EMBL" id="MTV40530.1"/>
    </source>
</evidence>
<dbReference type="EMBL" id="WNKY01000035">
    <property type="protein sequence ID" value="MTV40530.1"/>
    <property type="molecule type" value="Genomic_DNA"/>
</dbReference>
<dbReference type="InterPro" id="IPR006571">
    <property type="entry name" value="TLDc_dom"/>
</dbReference>
<dbReference type="Proteomes" id="UP000475582">
    <property type="component" value="Unassembled WGS sequence"/>
</dbReference>
<feature type="chain" id="PRO_5026985042" evidence="1">
    <location>
        <begin position="27"/>
        <end position="236"/>
    </location>
</feature>
<evidence type="ECO:0000259" key="2">
    <source>
        <dbReference type="Pfam" id="PF07534"/>
    </source>
</evidence>
<reference evidence="3 4" key="1">
    <citation type="submission" date="2019-11" db="EMBL/GenBank/DDBJ databases">
        <title>Type strains purchased from KCTC, JCM and DSMZ.</title>
        <authorList>
            <person name="Lu H."/>
        </authorList>
    </citation>
    <scope>NUCLEOTIDE SEQUENCE [LARGE SCALE GENOMIC DNA]</scope>
    <source>
        <strain evidence="3 4">KCTC 22382</strain>
    </source>
</reference>
<dbReference type="NCBIfam" id="NF038124">
    <property type="entry name" value="PEP_CTERM_TLD_A"/>
    <property type="match status" value="1"/>
</dbReference>
<evidence type="ECO:0000256" key="1">
    <source>
        <dbReference type="SAM" id="SignalP"/>
    </source>
</evidence>
<sequence length="236" mass="24920">MERNIHRGVVTLLLLASVGFGACANAATPLLTAADEAQLTSWLGEGSIKLTNIYTKTAGDTSASFHAAADGKGRTFAVMQASNAAGETWLVGGYNPQSWSTTGSFNITDPQSARTGFLFNLTNGTKHAQVSTSYVIPSMGSYQTLNDINYGPAFGAGNDLAVTGDMTHGLSLMYSYMDESGNNFYRSLLDNSIYETPNVTFGAIEIYTISSVPEPTGAAMLLAGMAGLALLRRRLS</sequence>
<proteinExistence type="predicted"/>
<organism evidence="3 4">
    <name type="scientific">Duganella radicis</name>
    <dbReference type="NCBI Taxonomy" id="551988"/>
    <lineage>
        <taxon>Bacteria</taxon>
        <taxon>Pseudomonadati</taxon>
        <taxon>Pseudomonadota</taxon>
        <taxon>Betaproteobacteria</taxon>
        <taxon>Burkholderiales</taxon>
        <taxon>Oxalobacteraceae</taxon>
        <taxon>Telluria group</taxon>
        <taxon>Duganella</taxon>
    </lineage>
</organism>
<protein>
    <submittedName>
        <fullName evidence="3">PEP-CTERM sorting domain-containing protein</fullName>
    </submittedName>
</protein>
<comment type="caution">
    <text evidence="3">The sequence shown here is derived from an EMBL/GenBank/DDBJ whole genome shotgun (WGS) entry which is preliminary data.</text>
</comment>
<name>A0A6L6PN19_9BURK</name>
<dbReference type="InterPro" id="IPR013424">
    <property type="entry name" value="Ice-binding_C"/>
</dbReference>
<dbReference type="RefSeq" id="WP_155466470.1">
    <property type="nucleotide sequence ID" value="NZ_WNKY01000035.1"/>
</dbReference>